<dbReference type="PROSITE" id="PS51140">
    <property type="entry name" value="CUE"/>
    <property type="match status" value="1"/>
</dbReference>
<dbReference type="OrthoDB" id="3824970at2759"/>
<evidence type="ECO:0000256" key="10">
    <source>
        <dbReference type="PROSITE-ProRule" id="PRU00175"/>
    </source>
</evidence>
<evidence type="ECO:0000256" key="6">
    <source>
        <dbReference type="ARBA" id="ARBA00022771"/>
    </source>
</evidence>
<organism evidence="15 16">
    <name type="scientific">Brachionus calyciflorus</name>
    <dbReference type="NCBI Taxonomy" id="104777"/>
    <lineage>
        <taxon>Eukaryota</taxon>
        <taxon>Metazoa</taxon>
        <taxon>Spiralia</taxon>
        <taxon>Gnathifera</taxon>
        <taxon>Rotifera</taxon>
        <taxon>Eurotatoria</taxon>
        <taxon>Monogononta</taxon>
        <taxon>Pseudotrocha</taxon>
        <taxon>Ploima</taxon>
        <taxon>Brachionidae</taxon>
        <taxon>Brachionus</taxon>
    </lineage>
</organism>
<feature type="transmembrane region" description="Helical" evidence="12">
    <location>
        <begin position="12"/>
        <end position="31"/>
    </location>
</feature>
<feature type="compositionally biased region" description="Polar residues" evidence="11">
    <location>
        <begin position="383"/>
        <end position="397"/>
    </location>
</feature>
<dbReference type="InterPro" id="IPR057992">
    <property type="entry name" value="TPR_SYVN1_N"/>
</dbReference>
<feature type="domain" description="RING-type" evidence="13">
    <location>
        <begin position="336"/>
        <end position="374"/>
    </location>
</feature>
<dbReference type="InterPro" id="IPR001841">
    <property type="entry name" value="Znf_RING"/>
</dbReference>
<evidence type="ECO:0000259" key="13">
    <source>
        <dbReference type="PROSITE" id="PS50089"/>
    </source>
</evidence>
<dbReference type="GO" id="GO:0000151">
    <property type="term" value="C:ubiquitin ligase complex"/>
    <property type="evidence" value="ECO:0007669"/>
    <property type="project" value="TreeGrafter"/>
</dbReference>
<dbReference type="Proteomes" id="UP000663879">
    <property type="component" value="Unassembled WGS sequence"/>
</dbReference>
<dbReference type="GO" id="GO:0005829">
    <property type="term" value="C:cytosol"/>
    <property type="evidence" value="ECO:0007669"/>
    <property type="project" value="TreeGrafter"/>
</dbReference>
<keyword evidence="4 12" id="KW-0812">Transmembrane</keyword>
<keyword evidence="16" id="KW-1185">Reference proteome</keyword>
<dbReference type="SUPFAM" id="SSF57850">
    <property type="entry name" value="RING/U-box"/>
    <property type="match status" value="1"/>
</dbReference>
<dbReference type="InterPro" id="IPR003892">
    <property type="entry name" value="CUE"/>
</dbReference>
<feature type="transmembrane region" description="Helical" evidence="12">
    <location>
        <begin position="212"/>
        <end position="234"/>
    </location>
</feature>
<feature type="region of interest" description="Disordered" evidence="11">
    <location>
        <begin position="377"/>
        <end position="397"/>
    </location>
</feature>
<evidence type="ECO:0000313" key="15">
    <source>
        <dbReference type="EMBL" id="CAF0766096.1"/>
    </source>
</evidence>
<evidence type="ECO:0000256" key="1">
    <source>
        <dbReference type="ARBA" id="ARBA00004141"/>
    </source>
</evidence>
<dbReference type="PANTHER" id="PTHR15067:SF5">
    <property type="entry name" value="E3 UBIQUITIN-PROTEIN LIGASE AMFR"/>
    <property type="match status" value="1"/>
</dbReference>
<proteinExistence type="predicted"/>
<feature type="transmembrane region" description="Helical" evidence="12">
    <location>
        <begin position="138"/>
        <end position="158"/>
    </location>
</feature>
<evidence type="ECO:0000256" key="7">
    <source>
        <dbReference type="ARBA" id="ARBA00022833"/>
    </source>
</evidence>
<gene>
    <name evidence="15" type="ORF">OXX778_LOCUS4699</name>
</gene>
<dbReference type="GO" id="GO:0016020">
    <property type="term" value="C:membrane"/>
    <property type="evidence" value="ECO:0007669"/>
    <property type="project" value="UniProtKB-SubCell"/>
</dbReference>
<dbReference type="Pfam" id="PF25563">
    <property type="entry name" value="TPR_SYVN1_N"/>
    <property type="match status" value="1"/>
</dbReference>
<protein>
    <submittedName>
        <fullName evidence="15">Uncharacterized protein</fullName>
    </submittedName>
</protein>
<keyword evidence="7" id="KW-0862">Zinc</keyword>
<dbReference type="PROSITE" id="PS50089">
    <property type="entry name" value="ZF_RING_2"/>
    <property type="match status" value="1"/>
</dbReference>
<comment type="pathway">
    <text evidence="2">Protein modification; protein ubiquitination.</text>
</comment>
<keyword evidence="8 12" id="KW-1133">Transmembrane helix</keyword>
<evidence type="ECO:0000256" key="2">
    <source>
        <dbReference type="ARBA" id="ARBA00004906"/>
    </source>
</evidence>
<feature type="region of interest" description="Disordered" evidence="11">
    <location>
        <begin position="499"/>
        <end position="524"/>
    </location>
</feature>
<feature type="transmembrane region" description="Helical" evidence="12">
    <location>
        <begin position="179"/>
        <end position="200"/>
    </location>
</feature>
<dbReference type="GO" id="GO:0008270">
    <property type="term" value="F:zinc ion binding"/>
    <property type="evidence" value="ECO:0007669"/>
    <property type="project" value="UniProtKB-KW"/>
</dbReference>
<comment type="subcellular location">
    <subcellularLocation>
        <location evidence="1">Membrane</location>
        <topology evidence="1">Multi-pass membrane protein</topology>
    </subcellularLocation>
</comment>
<evidence type="ECO:0000256" key="9">
    <source>
        <dbReference type="ARBA" id="ARBA00023136"/>
    </source>
</evidence>
<name>A0A813QEX5_9BILA</name>
<dbReference type="CDD" id="cd16455">
    <property type="entry name" value="RING-H2_AMFR"/>
    <property type="match status" value="1"/>
</dbReference>
<dbReference type="GO" id="GO:0061630">
    <property type="term" value="F:ubiquitin protein ligase activity"/>
    <property type="evidence" value="ECO:0007669"/>
    <property type="project" value="TreeGrafter"/>
</dbReference>
<dbReference type="GO" id="GO:0043130">
    <property type="term" value="F:ubiquitin binding"/>
    <property type="evidence" value="ECO:0007669"/>
    <property type="project" value="InterPro"/>
</dbReference>
<keyword evidence="9 12" id="KW-0472">Membrane</keyword>
<feature type="transmembrane region" description="Helical" evidence="12">
    <location>
        <begin position="115"/>
        <end position="132"/>
    </location>
</feature>
<evidence type="ECO:0000256" key="11">
    <source>
        <dbReference type="SAM" id="MobiDB-lite"/>
    </source>
</evidence>
<evidence type="ECO:0000256" key="5">
    <source>
        <dbReference type="ARBA" id="ARBA00022723"/>
    </source>
</evidence>
<feature type="transmembrane region" description="Helical" evidence="12">
    <location>
        <begin position="280"/>
        <end position="298"/>
    </location>
</feature>
<evidence type="ECO:0000256" key="4">
    <source>
        <dbReference type="ARBA" id="ARBA00022692"/>
    </source>
</evidence>
<dbReference type="GO" id="GO:0070936">
    <property type="term" value="P:protein K48-linked ubiquitination"/>
    <property type="evidence" value="ECO:0007669"/>
    <property type="project" value="TreeGrafter"/>
</dbReference>
<feature type="transmembrane region" description="Helical" evidence="12">
    <location>
        <begin position="75"/>
        <end position="95"/>
    </location>
</feature>
<dbReference type="Pfam" id="PF13639">
    <property type="entry name" value="zf-RING_2"/>
    <property type="match status" value="1"/>
</dbReference>
<reference evidence="15" key="1">
    <citation type="submission" date="2021-02" db="EMBL/GenBank/DDBJ databases">
        <authorList>
            <person name="Nowell W R."/>
        </authorList>
    </citation>
    <scope>NUCLEOTIDE SEQUENCE</scope>
    <source>
        <strain evidence="15">Ploen Becks lab</strain>
    </source>
</reference>
<feature type="domain" description="CUE" evidence="14">
    <location>
        <begin position="445"/>
        <end position="487"/>
    </location>
</feature>
<dbReference type="GO" id="GO:0005783">
    <property type="term" value="C:endoplasmic reticulum"/>
    <property type="evidence" value="ECO:0007669"/>
    <property type="project" value="TreeGrafter"/>
</dbReference>
<evidence type="ECO:0000256" key="12">
    <source>
        <dbReference type="SAM" id="Phobius"/>
    </source>
</evidence>
<dbReference type="InterPro" id="IPR013083">
    <property type="entry name" value="Znf_RING/FYVE/PHD"/>
</dbReference>
<keyword evidence="6 10" id="KW-0863">Zinc-finger</keyword>
<comment type="caution">
    <text evidence="15">The sequence shown here is derived from an EMBL/GenBank/DDBJ whole genome shotgun (WGS) entry which is preliminary data.</text>
</comment>
<sequence length="604" mass="71714">MLIFLKKLPIPNLKHYCLFSLSLLFIVIIYTNKLIHDIRNERNDTNKVNQNKTNVPFESENLFELAYNEIMNEPWCVWVLVNFCYCVLIIISKILQYLFFGKLRALERQRIKDQFWNFIFLKFIFIFGVLNLDNINQVVIWCTWFSIIGFLSIHCQISKDRFEYLSFSATTSLKHHVKLLSLLSMIFFTCVYLLYASFYNDRLTSLPLSQKLFLFSEAFVLSLRSLYIITRYAIHLIDIYNLTQLNNKGSIQYYLDFVFEMVVISTDLLNYFHMLIYGNFYLSMASLVICMEIKRLIIDLQKRMKRHSNYLRVLEKMEKKIPWASKEELDSNDNKCAVCWDQMDKARRLPCSHMFHHNCLRSWLEQDTSCPTCRKSLQENKDSSPNQSGLDENLQRTFRPQRTRNLIQFNGSRYWRWLPNFSLQVINHNDLIGNLIRTQNIDTDTLNEMTNRVSQMFPNIAINIIQNDLRQTNSAELTIENILENRFESGEQENGFDFIEDETTSEDERSTDNQNDEEESSNLLRQRHQRTLDFESNNDQITDNLSQNISDLDSNLKISFTNPISSNLSTINMKKRELLFNSKRRFLEKQRAQESQKNVLNENM</sequence>
<dbReference type="Gene3D" id="1.10.8.10">
    <property type="entry name" value="DNA helicase RuvA subunit, C-terminal domain"/>
    <property type="match status" value="1"/>
</dbReference>
<evidence type="ECO:0000313" key="16">
    <source>
        <dbReference type="Proteomes" id="UP000663879"/>
    </source>
</evidence>
<dbReference type="SMART" id="SM00546">
    <property type="entry name" value="CUE"/>
    <property type="match status" value="1"/>
</dbReference>
<dbReference type="SMART" id="SM00184">
    <property type="entry name" value="RING"/>
    <property type="match status" value="1"/>
</dbReference>
<evidence type="ECO:0000256" key="8">
    <source>
        <dbReference type="ARBA" id="ARBA00022989"/>
    </source>
</evidence>
<keyword evidence="3" id="KW-0808">Transferase</keyword>
<keyword evidence="5" id="KW-0479">Metal-binding</keyword>
<accession>A0A813QEX5</accession>
<dbReference type="GO" id="GO:0030968">
    <property type="term" value="P:endoplasmic reticulum unfolded protein response"/>
    <property type="evidence" value="ECO:0007669"/>
    <property type="project" value="TreeGrafter"/>
</dbReference>
<dbReference type="AlphaFoldDB" id="A0A813QEX5"/>
<dbReference type="FunFam" id="3.30.40.10:FF:000259">
    <property type="entry name" value="E3 ubiquitin protein ligase RIN2"/>
    <property type="match status" value="1"/>
</dbReference>
<dbReference type="GO" id="GO:0006511">
    <property type="term" value="P:ubiquitin-dependent protein catabolic process"/>
    <property type="evidence" value="ECO:0007669"/>
    <property type="project" value="TreeGrafter"/>
</dbReference>
<evidence type="ECO:0000256" key="3">
    <source>
        <dbReference type="ARBA" id="ARBA00022679"/>
    </source>
</evidence>
<dbReference type="Gene3D" id="3.30.40.10">
    <property type="entry name" value="Zinc/RING finger domain, C3HC4 (zinc finger)"/>
    <property type="match status" value="1"/>
</dbReference>
<dbReference type="Pfam" id="PF02845">
    <property type="entry name" value="CUE"/>
    <property type="match status" value="1"/>
</dbReference>
<dbReference type="PANTHER" id="PTHR15067">
    <property type="entry name" value="E3 UBIQUITIN-PROTEIN LIGASE RNF8"/>
    <property type="match status" value="1"/>
</dbReference>
<dbReference type="EMBL" id="CAJNOC010000475">
    <property type="protein sequence ID" value="CAF0766096.1"/>
    <property type="molecule type" value="Genomic_DNA"/>
</dbReference>
<evidence type="ECO:0000259" key="14">
    <source>
        <dbReference type="PROSITE" id="PS51140"/>
    </source>
</evidence>